<organism evidence="2 3">
    <name type="scientific">Halalkalibacter krulwichiae</name>
    <dbReference type="NCBI Taxonomy" id="199441"/>
    <lineage>
        <taxon>Bacteria</taxon>
        <taxon>Bacillati</taxon>
        <taxon>Bacillota</taxon>
        <taxon>Bacilli</taxon>
        <taxon>Bacillales</taxon>
        <taxon>Bacillaceae</taxon>
        <taxon>Halalkalibacter</taxon>
    </lineage>
</organism>
<dbReference type="KEGG" id="bkw:BkAM31D_02545"/>
<proteinExistence type="predicted"/>
<dbReference type="Proteomes" id="UP000193006">
    <property type="component" value="Chromosome"/>
</dbReference>
<dbReference type="GO" id="GO:0003677">
    <property type="term" value="F:DNA binding"/>
    <property type="evidence" value="ECO:0007669"/>
    <property type="project" value="InterPro"/>
</dbReference>
<dbReference type="Pfam" id="PF13443">
    <property type="entry name" value="HTH_26"/>
    <property type="match status" value="1"/>
</dbReference>
<evidence type="ECO:0000313" key="2">
    <source>
        <dbReference type="EMBL" id="ARK28819.1"/>
    </source>
</evidence>
<dbReference type="AlphaFoldDB" id="A0A1X9M5U4"/>
<dbReference type="SUPFAM" id="SSF47413">
    <property type="entry name" value="lambda repressor-like DNA-binding domains"/>
    <property type="match status" value="1"/>
</dbReference>
<feature type="domain" description="HTH cro/C1-type" evidence="1">
    <location>
        <begin position="8"/>
        <end position="71"/>
    </location>
</feature>
<name>A0A1X9M5U4_9BACI</name>
<dbReference type="InterPro" id="IPR001387">
    <property type="entry name" value="Cro/C1-type_HTH"/>
</dbReference>
<dbReference type="Gene3D" id="1.10.260.40">
    <property type="entry name" value="lambda repressor-like DNA-binding domains"/>
    <property type="match status" value="1"/>
</dbReference>
<sequence>MKIKVRSKLGIYLKSKGISKTWLAEQIEAERSQVSNWCKNIDGVAKSTPSVGYLIRIMNVLNVHDIAELFEEVS</sequence>
<gene>
    <name evidence="2" type="ORF">BkAM31D_02545</name>
</gene>
<evidence type="ECO:0000313" key="3">
    <source>
        <dbReference type="Proteomes" id="UP000193006"/>
    </source>
</evidence>
<keyword evidence="3" id="KW-1185">Reference proteome</keyword>
<reference evidence="2 3" key="1">
    <citation type="submission" date="2017-04" db="EMBL/GenBank/DDBJ databases">
        <title>Bacillus krulwichiae AM31D Genome sequencing and assembly.</title>
        <authorList>
            <person name="Krulwich T.A."/>
            <person name="Anastor L."/>
            <person name="Ehrlich R."/>
            <person name="Ehrlich G.D."/>
            <person name="Janto B."/>
        </authorList>
    </citation>
    <scope>NUCLEOTIDE SEQUENCE [LARGE SCALE GENOMIC DNA]</scope>
    <source>
        <strain evidence="2 3">AM31D</strain>
    </source>
</reference>
<evidence type="ECO:0000259" key="1">
    <source>
        <dbReference type="Pfam" id="PF13443"/>
    </source>
</evidence>
<dbReference type="InterPro" id="IPR010982">
    <property type="entry name" value="Lambda_DNA-bd_dom_sf"/>
</dbReference>
<dbReference type="EMBL" id="CP020814">
    <property type="protein sequence ID" value="ARK28819.1"/>
    <property type="molecule type" value="Genomic_DNA"/>
</dbReference>
<protein>
    <recommendedName>
        <fullName evidence="1">HTH cro/C1-type domain-containing protein</fullName>
    </recommendedName>
</protein>
<accession>A0A1X9M5U4</accession>